<keyword evidence="2" id="KW-1185">Reference proteome</keyword>
<evidence type="ECO:0000313" key="2">
    <source>
        <dbReference type="Proteomes" id="UP001165960"/>
    </source>
</evidence>
<evidence type="ECO:0000313" key="1">
    <source>
        <dbReference type="EMBL" id="KAJ9052463.1"/>
    </source>
</evidence>
<protein>
    <submittedName>
        <fullName evidence="1">Uncharacterized protein</fullName>
    </submittedName>
</protein>
<organism evidence="1 2">
    <name type="scientific">Entomophthora muscae</name>
    <dbReference type="NCBI Taxonomy" id="34485"/>
    <lineage>
        <taxon>Eukaryota</taxon>
        <taxon>Fungi</taxon>
        <taxon>Fungi incertae sedis</taxon>
        <taxon>Zoopagomycota</taxon>
        <taxon>Entomophthoromycotina</taxon>
        <taxon>Entomophthoromycetes</taxon>
        <taxon>Entomophthorales</taxon>
        <taxon>Entomophthoraceae</taxon>
        <taxon>Entomophthora</taxon>
    </lineage>
</organism>
<proteinExistence type="predicted"/>
<gene>
    <name evidence="1" type="ORF">DSO57_1033883</name>
</gene>
<accession>A0ACC2RR09</accession>
<reference evidence="1" key="1">
    <citation type="submission" date="2022-04" db="EMBL/GenBank/DDBJ databases">
        <title>Genome of the entomopathogenic fungus Entomophthora muscae.</title>
        <authorList>
            <person name="Elya C."/>
            <person name="Lovett B.R."/>
            <person name="Lee E."/>
            <person name="Macias A.M."/>
            <person name="Hajek A.E."/>
            <person name="De Bivort B.L."/>
            <person name="Kasson M.T."/>
            <person name="De Fine Licht H.H."/>
            <person name="Stajich J.E."/>
        </authorList>
    </citation>
    <scope>NUCLEOTIDE SEQUENCE</scope>
    <source>
        <strain evidence="1">Berkeley</strain>
    </source>
</reference>
<name>A0ACC2RR09_9FUNG</name>
<comment type="caution">
    <text evidence="1">The sequence shown here is derived from an EMBL/GenBank/DDBJ whole genome shotgun (WGS) entry which is preliminary data.</text>
</comment>
<sequence length="394" mass="43764">MVERCGAGLALGHLCQSDTAAIIVERMVKVMLSRKFHDSYPDQTNLLVGLRLILERTLPGNICLGPEHLEQVGLALLEGLRNYTNTDQGDVGSHVRRAAMEAFVPFVKTGSCAWLIPQIIGGLLMQSVEKIDRIRLCAGTTLQEIVHLDILIPEKEKLSILLGDQIHWQSPASVFPQMVPLLYIDSYRAPLLAGLVSSAGGMSESLIRHAGGSLIDFLIAATEEIKYEVSKELLVLFKDNHHVDRITLPLLEVLRQMFEAELFHGLQYDELLPQLALAIRQEHQSIKDVRKLTACSKVLCALAPVPAPETQRLVWGQVLRFLTHGSPKVRIVTSEHLYLAISASPIDDSEEIEDLLLNTDWSEPLAVLRPLVFALYPRFGLSPPKLIKPNPIKS</sequence>
<dbReference type="Proteomes" id="UP001165960">
    <property type="component" value="Unassembled WGS sequence"/>
</dbReference>
<dbReference type="EMBL" id="QTSX02006663">
    <property type="protein sequence ID" value="KAJ9052463.1"/>
    <property type="molecule type" value="Genomic_DNA"/>
</dbReference>